<reference evidence="1 2" key="1">
    <citation type="submission" date="2019-03" db="EMBL/GenBank/DDBJ databases">
        <title>First draft genome of Liparis tanakae, snailfish: a comprehensive survey of snailfish specific genes.</title>
        <authorList>
            <person name="Kim W."/>
            <person name="Song I."/>
            <person name="Jeong J.-H."/>
            <person name="Kim D."/>
            <person name="Kim S."/>
            <person name="Ryu S."/>
            <person name="Song J.Y."/>
            <person name="Lee S.K."/>
        </authorList>
    </citation>
    <scope>NUCLEOTIDE SEQUENCE [LARGE SCALE GENOMIC DNA]</scope>
    <source>
        <tissue evidence="1">Muscle</tissue>
    </source>
</reference>
<comment type="caution">
    <text evidence="1">The sequence shown here is derived from an EMBL/GenBank/DDBJ whole genome shotgun (WGS) entry which is preliminary data.</text>
</comment>
<dbReference type="Proteomes" id="UP000314294">
    <property type="component" value="Unassembled WGS sequence"/>
</dbReference>
<sequence length="79" mass="8680">MMRLQLTCSKLRLAIGGLSPGKPYDTSGAASTSALILLLHLLQFPIQTTYDYPIRAKVEQLHKRLEKVGSSVGPKENMP</sequence>
<keyword evidence="2" id="KW-1185">Reference proteome</keyword>
<proteinExistence type="predicted"/>
<gene>
    <name evidence="1" type="ORF">EYF80_032036</name>
</gene>
<dbReference type="AlphaFoldDB" id="A0A4Z2GVZ8"/>
<name>A0A4Z2GVZ8_9TELE</name>
<dbReference type="EMBL" id="SRLO01000397">
    <property type="protein sequence ID" value="TNN57758.1"/>
    <property type="molecule type" value="Genomic_DNA"/>
</dbReference>
<organism evidence="1 2">
    <name type="scientific">Liparis tanakae</name>
    <name type="common">Tanaka's snailfish</name>
    <dbReference type="NCBI Taxonomy" id="230148"/>
    <lineage>
        <taxon>Eukaryota</taxon>
        <taxon>Metazoa</taxon>
        <taxon>Chordata</taxon>
        <taxon>Craniata</taxon>
        <taxon>Vertebrata</taxon>
        <taxon>Euteleostomi</taxon>
        <taxon>Actinopterygii</taxon>
        <taxon>Neopterygii</taxon>
        <taxon>Teleostei</taxon>
        <taxon>Neoteleostei</taxon>
        <taxon>Acanthomorphata</taxon>
        <taxon>Eupercaria</taxon>
        <taxon>Perciformes</taxon>
        <taxon>Cottioidei</taxon>
        <taxon>Cottales</taxon>
        <taxon>Liparidae</taxon>
        <taxon>Liparis</taxon>
    </lineage>
</organism>
<protein>
    <submittedName>
        <fullName evidence="1">Uncharacterized protein</fullName>
    </submittedName>
</protein>
<evidence type="ECO:0000313" key="1">
    <source>
        <dbReference type="EMBL" id="TNN57758.1"/>
    </source>
</evidence>
<evidence type="ECO:0000313" key="2">
    <source>
        <dbReference type="Proteomes" id="UP000314294"/>
    </source>
</evidence>
<accession>A0A4Z2GVZ8</accession>